<dbReference type="AlphaFoldDB" id="A0A5B7ECS2"/>
<keyword evidence="2" id="KW-1185">Reference proteome</keyword>
<sequence length="65" mass="7203">MNFYSKKGLRTSAQDEVGSTRTVKLREEAMAARRLIRITSSVVLLFLPGEAIHERVSQVIAAVSN</sequence>
<accession>A0A5B7ECS2</accession>
<protein>
    <submittedName>
        <fullName evidence="1">Uncharacterized protein</fullName>
    </submittedName>
</protein>
<organism evidence="1 2">
    <name type="scientific">Portunus trituberculatus</name>
    <name type="common">Swimming crab</name>
    <name type="synonym">Neptunus trituberculatus</name>
    <dbReference type="NCBI Taxonomy" id="210409"/>
    <lineage>
        <taxon>Eukaryota</taxon>
        <taxon>Metazoa</taxon>
        <taxon>Ecdysozoa</taxon>
        <taxon>Arthropoda</taxon>
        <taxon>Crustacea</taxon>
        <taxon>Multicrustacea</taxon>
        <taxon>Malacostraca</taxon>
        <taxon>Eumalacostraca</taxon>
        <taxon>Eucarida</taxon>
        <taxon>Decapoda</taxon>
        <taxon>Pleocyemata</taxon>
        <taxon>Brachyura</taxon>
        <taxon>Eubrachyura</taxon>
        <taxon>Portunoidea</taxon>
        <taxon>Portunidae</taxon>
        <taxon>Portuninae</taxon>
        <taxon>Portunus</taxon>
    </lineage>
</organism>
<comment type="caution">
    <text evidence="1">The sequence shown here is derived from an EMBL/GenBank/DDBJ whole genome shotgun (WGS) entry which is preliminary data.</text>
</comment>
<gene>
    <name evidence="1" type="ORF">E2C01_024594</name>
</gene>
<evidence type="ECO:0000313" key="2">
    <source>
        <dbReference type="Proteomes" id="UP000324222"/>
    </source>
</evidence>
<dbReference type="EMBL" id="VSRR010002408">
    <property type="protein sequence ID" value="MPC31308.1"/>
    <property type="molecule type" value="Genomic_DNA"/>
</dbReference>
<proteinExistence type="predicted"/>
<evidence type="ECO:0000313" key="1">
    <source>
        <dbReference type="EMBL" id="MPC31308.1"/>
    </source>
</evidence>
<dbReference type="Proteomes" id="UP000324222">
    <property type="component" value="Unassembled WGS sequence"/>
</dbReference>
<name>A0A5B7ECS2_PORTR</name>
<reference evidence="1 2" key="1">
    <citation type="submission" date="2019-05" db="EMBL/GenBank/DDBJ databases">
        <title>Another draft genome of Portunus trituberculatus and its Hox gene families provides insights of decapod evolution.</title>
        <authorList>
            <person name="Jeong J.-H."/>
            <person name="Song I."/>
            <person name="Kim S."/>
            <person name="Choi T."/>
            <person name="Kim D."/>
            <person name="Ryu S."/>
            <person name="Kim W."/>
        </authorList>
    </citation>
    <scope>NUCLEOTIDE SEQUENCE [LARGE SCALE GENOMIC DNA]</scope>
    <source>
        <tissue evidence="1">Muscle</tissue>
    </source>
</reference>